<dbReference type="EMBL" id="FUYS01000004">
    <property type="protein sequence ID" value="SKB55969.1"/>
    <property type="molecule type" value="Genomic_DNA"/>
</dbReference>
<dbReference type="OrthoDB" id="9801888at2"/>
<gene>
    <name evidence="1" type="ORF">SAMN05660226_01981</name>
</gene>
<dbReference type="AlphaFoldDB" id="A0A1T5C9A1"/>
<dbReference type="RefSeq" id="WP_079716680.1">
    <property type="nucleotide sequence ID" value="NZ_FUYS01000004.1"/>
</dbReference>
<sequence length="444" mass="50338">MRKTDKDKRETAEFAGIATLATPLERKTPYFSNKVFSDLPDILRKSTNVFTERREKDVFLTGALGVLSGCFPNVYGLYDGREIYPNLYTYVSAPAASGKGTLAFSKYLGMKYHELIKATHIEGQAQPVLFIPGNTSAAAFMGHLQSNKNGIFFETEADTIGNTFKQDWGGFSDLLRKGYHHETFSSSRKMDNEFIDIESPKLSLVLSGTPEQIHGLIHSAEDGLFSRITFYTYDGGGSVWKDVSPYANRVNYKEYFTELGNELFVAINALLKYPKIELQWSKDHWDFFKGVQEEFQFEALDRLGDGVISVVRRSGLMWFRIAMIFSALRQYDAISSANKILSCNDTDFLNAYELMNTYKEHNLFMYSSLPKQQPRVTPANKKDMVFLEALPNAFSRQKAIEIGEALDIKGRTVDYRLNKYLEMGLLYSAKSGFYSKPQLAASKN</sequence>
<name>A0A1T5C9A1_9SPHI</name>
<accession>A0A1T5C9A1</accession>
<evidence type="ECO:0000313" key="2">
    <source>
        <dbReference type="Proteomes" id="UP000190541"/>
    </source>
</evidence>
<reference evidence="1 2" key="1">
    <citation type="submission" date="2017-02" db="EMBL/GenBank/DDBJ databases">
        <authorList>
            <person name="Peterson S.W."/>
        </authorList>
    </citation>
    <scope>NUCLEOTIDE SEQUENCE [LARGE SCALE GENOMIC DNA]</scope>
    <source>
        <strain evidence="1 2">DSM 22899</strain>
    </source>
</reference>
<evidence type="ECO:0000313" key="1">
    <source>
        <dbReference type="EMBL" id="SKB55969.1"/>
    </source>
</evidence>
<dbReference type="Proteomes" id="UP000190541">
    <property type="component" value="Unassembled WGS sequence"/>
</dbReference>
<proteinExistence type="predicted"/>
<evidence type="ECO:0008006" key="3">
    <source>
        <dbReference type="Google" id="ProtNLM"/>
    </source>
</evidence>
<keyword evidence="2" id="KW-1185">Reference proteome</keyword>
<organism evidence="1 2">
    <name type="scientific">Parapedobacter luteus</name>
    <dbReference type="NCBI Taxonomy" id="623280"/>
    <lineage>
        <taxon>Bacteria</taxon>
        <taxon>Pseudomonadati</taxon>
        <taxon>Bacteroidota</taxon>
        <taxon>Sphingobacteriia</taxon>
        <taxon>Sphingobacteriales</taxon>
        <taxon>Sphingobacteriaceae</taxon>
        <taxon>Parapedobacter</taxon>
    </lineage>
</organism>
<dbReference type="STRING" id="623280.SAMN05660226_01981"/>
<dbReference type="Pfam" id="PF13148">
    <property type="entry name" value="DUF3987"/>
    <property type="match status" value="1"/>
</dbReference>
<protein>
    <recommendedName>
        <fullName evidence="3">DUF3987 domain-containing protein</fullName>
    </recommendedName>
</protein>
<dbReference type="InterPro" id="IPR025048">
    <property type="entry name" value="DUF3987"/>
</dbReference>